<evidence type="ECO:0000313" key="7">
    <source>
        <dbReference type="EMBL" id="OJJ68774.1"/>
    </source>
</evidence>
<evidence type="ECO:0000256" key="1">
    <source>
        <dbReference type="ARBA" id="ARBA00004141"/>
    </source>
</evidence>
<evidence type="ECO:0000256" key="2">
    <source>
        <dbReference type="ARBA" id="ARBA00022692"/>
    </source>
</evidence>
<dbReference type="Pfam" id="PF04511">
    <property type="entry name" value="DER1"/>
    <property type="match status" value="1"/>
</dbReference>
<sequence>MFTLNPRRMRLLRSWQQQQQQQQPQQWRRLSASLRAHSSLSERLHRDLTSRQLPLTFDYIHPQPSYLLSLTLAEHLPMLTPAPNELPSAHSRSPMPAGHHLVYFPPQVSLSQILPDGTDTLHAPGSPFERRLWAGGSVRFPTTNGLVFNGGRAVCIETIRDVVTKGRPGEEKVMVRIERRIGTVQEGEDHRSIRERMWKEIEEDVGDACVIETRNLLFMRKKSPEQIRHDKARFDMENRAIKCARYLEDHHKLRLTVTNIEYRNIAPLYVDEELSVCGKPRTGKGNAIWDVWIENRDGRLAFWAAPPVTRTLTALTFLQSILVHGGLLSGYYVLFLRRLVFKTLPELWRLFSPFMITGPGLSLIFDLYFMFTYGSRLETESPRFSAPGDFFTYVFFVASIIMLTAGCLLDTVIFTSALILAFVYTYSQDNRGRKASFFIIQIPVEFLPWAMLTLTLVVSGWPAALRDGMGIVAAHFYDFLTRIYPTFGGGKNYLVTPAFVRRFFAAHTPQREARAFGTAYRATDHTQGSPGGWTSSFQSPWSRRGPGRRLGGE</sequence>
<dbReference type="GO" id="GO:0005739">
    <property type="term" value="C:mitochondrion"/>
    <property type="evidence" value="ECO:0007669"/>
    <property type="project" value="TreeGrafter"/>
</dbReference>
<evidence type="ECO:0000256" key="4">
    <source>
        <dbReference type="ARBA" id="ARBA00023136"/>
    </source>
</evidence>
<feature type="transmembrane region" description="Helical" evidence="6">
    <location>
        <begin position="391"/>
        <end position="424"/>
    </location>
</feature>
<dbReference type="RefSeq" id="XP_067476023.1">
    <property type="nucleotide sequence ID" value="XM_067620027.1"/>
</dbReference>
<dbReference type="PANTHER" id="PTHR28152:SF1">
    <property type="entry name" value="HYDROXYACYL-THIOESTER DEHYDRATASE TYPE 2, MITOCHONDRIAL"/>
    <property type="match status" value="1"/>
</dbReference>
<keyword evidence="8" id="KW-1185">Reference proteome</keyword>
<gene>
    <name evidence="7" type="ORF">ASPBRDRAFT_184726</name>
</gene>
<evidence type="ECO:0000256" key="3">
    <source>
        <dbReference type="ARBA" id="ARBA00022989"/>
    </source>
</evidence>
<evidence type="ECO:0000256" key="6">
    <source>
        <dbReference type="SAM" id="Phobius"/>
    </source>
</evidence>
<evidence type="ECO:0000256" key="5">
    <source>
        <dbReference type="SAM" id="MobiDB-lite"/>
    </source>
</evidence>
<feature type="region of interest" description="Disordered" evidence="5">
    <location>
        <begin position="524"/>
        <end position="553"/>
    </location>
</feature>
<protein>
    <recommendedName>
        <fullName evidence="9">DER1-domain-containing protein</fullName>
    </recommendedName>
</protein>
<dbReference type="GeneID" id="93572515"/>
<dbReference type="GO" id="GO:0019171">
    <property type="term" value="F:(3R)-hydroxyacyl-[acyl-carrier-protein] dehydratase activity"/>
    <property type="evidence" value="ECO:0007669"/>
    <property type="project" value="TreeGrafter"/>
</dbReference>
<evidence type="ECO:0000313" key="8">
    <source>
        <dbReference type="Proteomes" id="UP000184499"/>
    </source>
</evidence>
<organism evidence="7 8">
    <name type="scientific">Aspergillus brasiliensis (strain CBS 101740 / IMI 381727 / IBT 21946)</name>
    <dbReference type="NCBI Taxonomy" id="767769"/>
    <lineage>
        <taxon>Eukaryota</taxon>
        <taxon>Fungi</taxon>
        <taxon>Dikarya</taxon>
        <taxon>Ascomycota</taxon>
        <taxon>Pezizomycotina</taxon>
        <taxon>Eurotiomycetes</taxon>
        <taxon>Eurotiomycetidae</taxon>
        <taxon>Eurotiales</taxon>
        <taxon>Aspergillaceae</taxon>
        <taxon>Aspergillus</taxon>
        <taxon>Aspergillus subgen. Circumdati</taxon>
    </lineage>
</organism>
<feature type="compositionally biased region" description="Polar residues" evidence="5">
    <location>
        <begin position="525"/>
        <end position="541"/>
    </location>
</feature>
<comment type="subcellular location">
    <subcellularLocation>
        <location evidence="1">Membrane</location>
        <topology evidence="1">Multi-pass membrane protein</topology>
    </subcellularLocation>
</comment>
<proteinExistence type="predicted"/>
<dbReference type="InterPro" id="IPR035952">
    <property type="entry name" value="Rhomboid-like_sf"/>
</dbReference>
<feature type="transmembrane region" description="Helical" evidence="6">
    <location>
        <begin position="347"/>
        <end position="371"/>
    </location>
</feature>
<dbReference type="Proteomes" id="UP000184499">
    <property type="component" value="Unassembled WGS sequence"/>
</dbReference>
<keyword evidence="4 6" id="KW-0472">Membrane</keyword>
<accession>A0A1L9UAS2</accession>
<dbReference type="AlphaFoldDB" id="A0A1L9UAS2"/>
<name>A0A1L9UAS2_ASPBC</name>
<keyword evidence="2 6" id="KW-0812">Transmembrane</keyword>
<dbReference type="VEuPathDB" id="FungiDB:ASPBRDRAFT_184726"/>
<dbReference type="InterPro" id="IPR052741">
    <property type="entry name" value="Mitochondrial_HTD2"/>
</dbReference>
<dbReference type="EMBL" id="KV878690">
    <property type="protein sequence ID" value="OJJ68774.1"/>
    <property type="molecule type" value="Genomic_DNA"/>
</dbReference>
<dbReference type="STRING" id="767769.A0A1L9UAS2"/>
<dbReference type="GO" id="GO:0016020">
    <property type="term" value="C:membrane"/>
    <property type="evidence" value="ECO:0007669"/>
    <property type="project" value="UniProtKB-SubCell"/>
</dbReference>
<dbReference type="OMA" id="REMRICA"/>
<reference evidence="8" key="1">
    <citation type="journal article" date="2017" name="Genome Biol.">
        <title>Comparative genomics reveals high biological diversity and specific adaptations in the industrially and medically important fungal genus Aspergillus.</title>
        <authorList>
            <person name="de Vries R.P."/>
            <person name="Riley R."/>
            <person name="Wiebenga A."/>
            <person name="Aguilar-Osorio G."/>
            <person name="Amillis S."/>
            <person name="Uchima C.A."/>
            <person name="Anderluh G."/>
            <person name="Asadollahi M."/>
            <person name="Askin M."/>
            <person name="Barry K."/>
            <person name="Battaglia E."/>
            <person name="Bayram O."/>
            <person name="Benocci T."/>
            <person name="Braus-Stromeyer S.A."/>
            <person name="Caldana C."/>
            <person name="Canovas D."/>
            <person name="Cerqueira G.C."/>
            <person name="Chen F."/>
            <person name="Chen W."/>
            <person name="Choi C."/>
            <person name="Clum A."/>
            <person name="Dos Santos R.A."/>
            <person name="Damasio A.R."/>
            <person name="Diallinas G."/>
            <person name="Emri T."/>
            <person name="Fekete E."/>
            <person name="Flipphi M."/>
            <person name="Freyberg S."/>
            <person name="Gallo A."/>
            <person name="Gournas C."/>
            <person name="Habgood R."/>
            <person name="Hainaut M."/>
            <person name="Harispe M.L."/>
            <person name="Henrissat B."/>
            <person name="Hilden K.S."/>
            <person name="Hope R."/>
            <person name="Hossain A."/>
            <person name="Karabika E."/>
            <person name="Karaffa L."/>
            <person name="Karanyi Z."/>
            <person name="Krasevec N."/>
            <person name="Kuo A."/>
            <person name="Kusch H."/>
            <person name="LaButti K."/>
            <person name="Lagendijk E.L."/>
            <person name="Lapidus A."/>
            <person name="Levasseur A."/>
            <person name="Lindquist E."/>
            <person name="Lipzen A."/>
            <person name="Logrieco A.F."/>
            <person name="MacCabe A."/>
            <person name="Maekelae M.R."/>
            <person name="Malavazi I."/>
            <person name="Melin P."/>
            <person name="Meyer V."/>
            <person name="Mielnichuk N."/>
            <person name="Miskei M."/>
            <person name="Molnar A.P."/>
            <person name="Mule G."/>
            <person name="Ngan C.Y."/>
            <person name="Orejas M."/>
            <person name="Orosz E."/>
            <person name="Ouedraogo J.P."/>
            <person name="Overkamp K.M."/>
            <person name="Park H.-S."/>
            <person name="Perrone G."/>
            <person name="Piumi F."/>
            <person name="Punt P.J."/>
            <person name="Ram A.F."/>
            <person name="Ramon A."/>
            <person name="Rauscher S."/>
            <person name="Record E."/>
            <person name="Riano-Pachon D.M."/>
            <person name="Robert V."/>
            <person name="Roehrig J."/>
            <person name="Ruller R."/>
            <person name="Salamov A."/>
            <person name="Salih N.S."/>
            <person name="Samson R.A."/>
            <person name="Sandor E."/>
            <person name="Sanguinetti M."/>
            <person name="Schuetze T."/>
            <person name="Sepcic K."/>
            <person name="Shelest E."/>
            <person name="Sherlock G."/>
            <person name="Sophianopoulou V."/>
            <person name="Squina F.M."/>
            <person name="Sun H."/>
            <person name="Susca A."/>
            <person name="Todd R.B."/>
            <person name="Tsang A."/>
            <person name="Unkles S.E."/>
            <person name="van de Wiele N."/>
            <person name="van Rossen-Uffink D."/>
            <person name="Oliveira J.V."/>
            <person name="Vesth T.C."/>
            <person name="Visser J."/>
            <person name="Yu J.-H."/>
            <person name="Zhou M."/>
            <person name="Andersen M.R."/>
            <person name="Archer D.B."/>
            <person name="Baker S.E."/>
            <person name="Benoit I."/>
            <person name="Brakhage A.A."/>
            <person name="Braus G.H."/>
            <person name="Fischer R."/>
            <person name="Frisvad J.C."/>
            <person name="Goldman G.H."/>
            <person name="Houbraken J."/>
            <person name="Oakley B."/>
            <person name="Pocsi I."/>
            <person name="Scazzocchio C."/>
            <person name="Seiboth B."/>
            <person name="vanKuyk P.A."/>
            <person name="Wortman J."/>
            <person name="Dyer P.S."/>
            <person name="Grigoriev I.V."/>
        </authorList>
    </citation>
    <scope>NUCLEOTIDE SEQUENCE [LARGE SCALE GENOMIC DNA]</scope>
    <source>
        <strain evidence="8">CBS 101740 / IMI 381727 / IBT 21946</strain>
    </source>
</reference>
<keyword evidence="3 6" id="KW-1133">Transmembrane helix</keyword>
<dbReference type="InterPro" id="IPR007599">
    <property type="entry name" value="DER1"/>
</dbReference>
<dbReference type="PANTHER" id="PTHR28152">
    <property type="entry name" value="HYDROXYACYL-THIOESTER DEHYDRATASE TYPE 2, MITOCHONDRIAL"/>
    <property type="match status" value="1"/>
</dbReference>
<dbReference type="OrthoDB" id="19102at2759"/>
<evidence type="ECO:0008006" key="9">
    <source>
        <dbReference type="Google" id="ProtNLM"/>
    </source>
</evidence>
<feature type="transmembrane region" description="Helical" evidence="6">
    <location>
        <begin position="436"/>
        <end position="461"/>
    </location>
</feature>
<dbReference type="SUPFAM" id="SSF144091">
    <property type="entry name" value="Rhomboid-like"/>
    <property type="match status" value="1"/>
</dbReference>
<feature type="transmembrane region" description="Helical" evidence="6">
    <location>
        <begin position="314"/>
        <end position="335"/>
    </location>
</feature>